<evidence type="ECO:0000313" key="2">
    <source>
        <dbReference type="EMBL" id="MFC6826413.1"/>
    </source>
</evidence>
<feature type="domain" description="DUF7344" evidence="1">
    <location>
        <begin position="10"/>
        <end position="84"/>
    </location>
</feature>
<dbReference type="RefSeq" id="WP_379697991.1">
    <property type="nucleotide sequence ID" value="NZ_JBHSXH010000015.1"/>
</dbReference>
<evidence type="ECO:0000313" key="3">
    <source>
        <dbReference type="Proteomes" id="UP001596408"/>
    </source>
</evidence>
<reference evidence="2 3" key="1">
    <citation type="journal article" date="2019" name="Int. J. Syst. Evol. Microbiol.">
        <title>The Global Catalogue of Microorganisms (GCM) 10K type strain sequencing project: providing services to taxonomists for standard genome sequencing and annotation.</title>
        <authorList>
            <consortium name="The Broad Institute Genomics Platform"/>
            <consortium name="The Broad Institute Genome Sequencing Center for Infectious Disease"/>
            <person name="Wu L."/>
            <person name="Ma J."/>
        </authorList>
    </citation>
    <scope>NUCLEOTIDE SEQUENCE [LARGE SCALE GENOMIC DNA]</scope>
    <source>
        <strain evidence="2 3">YIM 94188</strain>
    </source>
</reference>
<accession>A0ABD5U5Q9</accession>
<gene>
    <name evidence="2" type="ORF">ACFQEV_15625</name>
</gene>
<protein>
    <recommendedName>
        <fullName evidence="1">DUF7344 domain-containing protein</fullName>
    </recommendedName>
</protein>
<comment type="caution">
    <text evidence="2">The sequence shown here is derived from an EMBL/GenBank/DDBJ whole genome shotgun (WGS) entry which is preliminary data.</text>
</comment>
<evidence type="ECO:0000259" key="1">
    <source>
        <dbReference type="Pfam" id="PF24035"/>
    </source>
</evidence>
<organism evidence="2 3">
    <name type="scientific">Halopelagius fulvigenes</name>
    <dbReference type="NCBI Taxonomy" id="1198324"/>
    <lineage>
        <taxon>Archaea</taxon>
        <taxon>Methanobacteriati</taxon>
        <taxon>Methanobacteriota</taxon>
        <taxon>Stenosarchaea group</taxon>
        <taxon>Halobacteria</taxon>
        <taxon>Halobacteriales</taxon>
        <taxon>Haloferacaceae</taxon>
    </lineage>
</organism>
<dbReference type="EMBL" id="JBHSXH010000015">
    <property type="protein sequence ID" value="MFC6826413.1"/>
    <property type="molecule type" value="Genomic_DNA"/>
</dbReference>
<sequence>MDDDVRRLGALANARRLLVLLSLKENQTPMSIDALATDIAMKETDFPNEDVSDRHIDSVLISLHHAHLPKLDSEGLVEFSDGGNRVALADNIGDAEHILEAVFDGEQ</sequence>
<dbReference type="Proteomes" id="UP001596408">
    <property type="component" value="Unassembled WGS sequence"/>
</dbReference>
<dbReference type="Pfam" id="PF24035">
    <property type="entry name" value="DUF7344"/>
    <property type="match status" value="1"/>
</dbReference>
<name>A0ABD5U5Q9_9EURY</name>
<proteinExistence type="predicted"/>
<dbReference type="AlphaFoldDB" id="A0ABD5U5Q9"/>
<dbReference type="InterPro" id="IPR055768">
    <property type="entry name" value="DUF7344"/>
</dbReference>
<keyword evidence="3" id="KW-1185">Reference proteome</keyword>